<dbReference type="PROSITE" id="PS50893">
    <property type="entry name" value="ABC_TRANSPORTER_2"/>
    <property type="match status" value="1"/>
</dbReference>
<dbReference type="InterPro" id="IPR027417">
    <property type="entry name" value="P-loop_NTPase"/>
</dbReference>
<name>A0A261RF07_9BORD</name>
<protein>
    <submittedName>
        <fullName evidence="8">ABC transporter ATP-binding protein</fullName>
    </submittedName>
</protein>
<evidence type="ECO:0000256" key="5">
    <source>
        <dbReference type="ARBA" id="ARBA00022840"/>
    </source>
</evidence>
<gene>
    <name evidence="8" type="ORF">CAL26_07230</name>
</gene>
<dbReference type="InterPro" id="IPR017871">
    <property type="entry name" value="ABC_transporter-like_CS"/>
</dbReference>
<proteinExistence type="inferred from homology"/>
<evidence type="ECO:0000256" key="3">
    <source>
        <dbReference type="ARBA" id="ARBA00022475"/>
    </source>
</evidence>
<dbReference type="GO" id="GO:0015807">
    <property type="term" value="P:L-amino acid transport"/>
    <property type="evidence" value="ECO:0007669"/>
    <property type="project" value="TreeGrafter"/>
</dbReference>
<evidence type="ECO:0000256" key="6">
    <source>
        <dbReference type="ARBA" id="ARBA00022970"/>
    </source>
</evidence>
<keyword evidence="3" id="KW-1003">Cell membrane</keyword>
<dbReference type="InterPro" id="IPR052156">
    <property type="entry name" value="BCAA_Transport_ATP-bd_LivF"/>
</dbReference>
<dbReference type="Pfam" id="PF00005">
    <property type="entry name" value="ABC_tran"/>
    <property type="match status" value="1"/>
</dbReference>
<accession>A0A261RF07</accession>
<evidence type="ECO:0000259" key="7">
    <source>
        <dbReference type="PROSITE" id="PS50893"/>
    </source>
</evidence>
<dbReference type="SMART" id="SM00382">
    <property type="entry name" value="AAA"/>
    <property type="match status" value="1"/>
</dbReference>
<dbReference type="GO" id="GO:0005524">
    <property type="term" value="F:ATP binding"/>
    <property type="evidence" value="ECO:0007669"/>
    <property type="project" value="UniProtKB-KW"/>
</dbReference>
<evidence type="ECO:0000313" key="9">
    <source>
        <dbReference type="Proteomes" id="UP000216857"/>
    </source>
</evidence>
<comment type="similarity">
    <text evidence="1">Belongs to the ABC transporter superfamily.</text>
</comment>
<dbReference type="InterPro" id="IPR003439">
    <property type="entry name" value="ABC_transporter-like_ATP-bd"/>
</dbReference>
<evidence type="ECO:0000313" key="8">
    <source>
        <dbReference type="EMBL" id="OZI23252.1"/>
    </source>
</evidence>
<keyword evidence="3" id="KW-0472">Membrane</keyword>
<dbReference type="GO" id="GO:0015658">
    <property type="term" value="F:branched-chain amino acid transmembrane transporter activity"/>
    <property type="evidence" value="ECO:0007669"/>
    <property type="project" value="TreeGrafter"/>
</dbReference>
<evidence type="ECO:0000256" key="1">
    <source>
        <dbReference type="ARBA" id="ARBA00005417"/>
    </source>
</evidence>
<feature type="domain" description="ABC transporter" evidence="7">
    <location>
        <begin position="4"/>
        <end position="233"/>
    </location>
</feature>
<reference evidence="8" key="1">
    <citation type="submission" date="2017-05" db="EMBL/GenBank/DDBJ databases">
        <title>Complete and WGS of Bordetella genogroups.</title>
        <authorList>
            <person name="Spilker T."/>
            <person name="Lipuma J."/>
        </authorList>
    </citation>
    <scope>NUCLEOTIDE SEQUENCE</scope>
    <source>
        <strain evidence="8">AU21707</strain>
    </source>
</reference>
<dbReference type="AlphaFoldDB" id="A0A261RF07"/>
<dbReference type="Gene3D" id="3.40.50.300">
    <property type="entry name" value="P-loop containing nucleotide triphosphate hydrolases"/>
    <property type="match status" value="1"/>
</dbReference>
<dbReference type="PROSITE" id="PS00211">
    <property type="entry name" value="ABC_TRANSPORTER_1"/>
    <property type="match status" value="1"/>
</dbReference>
<dbReference type="InterPro" id="IPR003593">
    <property type="entry name" value="AAA+_ATPase"/>
</dbReference>
<keyword evidence="5 8" id="KW-0067">ATP-binding</keyword>
<dbReference type="PANTHER" id="PTHR43820:SF4">
    <property type="entry name" value="HIGH-AFFINITY BRANCHED-CHAIN AMINO ACID TRANSPORT ATP-BINDING PROTEIN LIVF"/>
    <property type="match status" value="1"/>
</dbReference>
<keyword evidence="6" id="KW-0029">Amino-acid transport</keyword>
<organism evidence="8 9">
    <name type="scientific">Bordetella genomosp. 9</name>
    <dbReference type="NCBI Taxonomy" id="1416803"/>
    <lineage>
        <taxon>Bacteria</taxon>
        <taxon>Pseudomonadati</taxon>
        <taxon>Pseudomonadota</taxon>
        <taxon>Betaproteobacteria</taxon>
        <taxon>Burkholderiales</taxon>
        <taxon>Alcaligenaceae</taxon>
        <taxon>Bordetella</taxon>
    </lineage>
</organism>
<dbReference type="CDD" id="cd03224">
    <property type="entry name" value="ABC_TM1139_LivF_branched"/>
    <property type="match status" value="1"/>
</dbReference>
<keyword evidence="9" id="KW-1185">Reference proteome</keyword>
<keyword evidence="2" id="KW-0813">Transport</keyword>
<dbReference type="Proteomes" id="UP000216857">
    <property type="component" value="Unassembled WGS sequence"/>
</dbReference>
<comment type="caution">
    <text evidence="8">The sequence shown here is derived from an EMBL/GenBank/DDBJ whole genome shotgun (WGS) entry which is preliminary data.</text>
</comment>
<dbReference type="GO" id="GO:0016887">
    <property type="term" value="F:ATP hydrolysis activity"/>
    <property type="evidence" value="ECO:0007669"/>
    <property type="project" value="InterPro"/>
</dbReference>
<dbReference type="OrthoDB" id="8723039at2"/>
<dbReference type="EMBL" id="NEVJ01000002">
    <property type="protein sequence ID" value="OZI23252.1"/>
    <property type="molecule type" value="Genomic_DNA"/>
</dbReference>
<dbReference type="RefSeq" id="WP_094846257.1">
    <property type="nucleotide sequence ID" value="NZ_NEVJ01000002.1"/>
</dbReference>
<evidence type="ECO:0000256" key="2">
    <source>
        <dbReference type="ARBA" id="ARBA00022448"/>
    </source>
</evidence>
<dbReference type="PANTHER" id="PTHR43820">
    <property type="entry name" value="HIGH-AFFINITY BRANCHED-CHAIN AMINO ACID TRANSPORT ATP-BINDING PROTEIN LIVF"/>
    <property type="match status" value="1"/>
</dbReference>
<keyword evidence="4" id="KW-0547">Nucleotide-binding</keyword>
<sequence>MNGLQLDGVTSGYGASVVLRDLSMHVGAGQAVALLGKNGMGKSTLLKTVMGYLPTQGGTVSLDGQDITRLPPHRVARRGVAYAAQEQAIFTELSVRDNLCLGLAREADFPARFAALEPVFPVFKDRLRQPAGTLSGGEQKMLLVARALMLRPSVILLDEITEGLQPSVIDRLAQALLWERQENGTTMLLIEQNVAFALRVADRFLVMKQGRIVEQGDARADTAAETIFAHLRV</sequence>
<dbReference type="SUPFAM" id="SSF52540">
    <property type="entry name" value="P-loop containing nucleoside triphosphate hydrolases"/>
    <property type="match status" value="1"/>
</dbReference>
<evidence type="ECO:0000256" key="4">
    <source>
        <dbReference type="ARBA" id="ARBA00022741"/>
    </source>
</evidence>